<dbReference type="PIRSF" id="PIRSF018266">
    <property type="entry name" value="FecR"/>
    <property type="match status" value="1"/>
</dbReference>
<dbReference type="PANTHER" id="PTHR30273:SF2">
    <property type="entry name" value="PROTEIN FECR"/>
    <property type="match status" value="1"/>
</dbReference>
<dbReference type="Gene3D" id="2.60.120.1440">
    <property type="match status" value="1"/>
</dbReference>
<keyword evidence="1" id="KW-0812">Transmembrane</keyword>
<evidence type="ECO:0000259" key="2">
    <source>
        <dbReference type="Pfam" id="PF04773"/>
    </source>
</evidence>
<keyword evidence="1" id="KW-1133">Transmembrane helix</keyword>
<dbReference type="InterPro" id="IPR012373">
    <property type="entry name" value="Ferrdict_sens_TM"/>
</dbReference>
<reference evidence="5" key="1">
    <citation type="submission" date="2016-10" db="EMBL/GenBank/DDBJ databases">
        <authorList>
            <person name="Varghese N."/>
            <person name="Submissions S."/>
        </authorList>
    </citation>
    <scope>NUCLEOTIDE SEQUENCE [LARGE SCALE GENOMIC DNA]</scope>
    <source>
        <strain evidence="5">Gh-67</strain>
    </source>
</reference>
<dbReference type="EMBL" id="FNCG01000007">
    <property type="protein sequence ID" value="SDH15236.1"/>
    <property type="molecule type" value="Genomic_DNA"/>
</dbReference>
<dbReference type="AlphaFoldDB" id="A0A1G8A2W9"/>
<dbReference type="Proteomes" id="UP000199705">
    <property type="component" value="Unassembled WGS sequence"/>
</dbReference>
<keyword evidence="1" id="KW-0472">Membrane</keyword>
<organism evidence="4 5">
    <name type="scientific">Mucilaginibacter gossypii</name>
    <dbReference type="NCBI Taxonomy" id="551996"/>
    <lineage>
        <taxon>Bacteria</taxon>
        <taxon>Pseudomonadati</taxon>
        <taxon>Bacteroidota</taxon>
        <taxon>Sphingobacteriia</taxon>
        <taxon>Sphingobacteriales</taxon>
        <taxon>Sphingobacteriaceae</taxon>
        <taxon>Mucilaginibacter</taxon>
    </lineage>
</organism>
<dbReference type="GO" id="GO:0016989">
    <property type="term" value="F:sigma factor antagonist activity"/>
    <property type="evidence" value="ECO:0007669"/>
    <property type="project" value="TreeGrafter"/>
</dbReference>
<protein>
    <submittedName>
        <fullName evidence="4">FecR protein</fullName>
    </submittedName>
</protein>
<dbReference type="RefSeq" id="WP_091168573.1">
    <property type="nucleotide sequence ID" value="NZ_FNCG01000007.1"/>
</dbReference>
<feature type="domain" description="Protein FecR C-terminal" evidence="3">
    <location>
        <begin position="313"/>
        <end position="379"/>
    </location>
</feature>
<dbReference type="Pfam" id="PF04773">
    <property type="entry name" value="FecR"/>
    <property type="match status" value="1"/>
</dbReference>
<evidence type="ECO:0000313" key="4">
    <source>
        <dbReference type="EMBL" id="SDH15236.1"/>
    </source>
</evidence>
<keyword evidence="5" id="KW-1185">Reference proteome</keyword>
<dbReference type="Gene3D" id="3.55.50.30">
    <property type="match status" value="1"/>
</dbReference>
<evidence type="ECO:0000256" key="1">
    <source>
        <dbReference type="SAM" id="Phobius"/>
    </source>
</evidence>
<dbReference type="InterPro" id="IPR032508">
    <property type="entry name" value="FecR_C"/>
</dbReference>
<gene>
    <name evidence="4" type="ORF">SAMN05192573_10777</name>
</gene>
<name>A0A1G8A2W9_9SPHI</name>
<accession>A0A1G8A2W9</accession>
<dbReference type="STRING" id="551996.SAMN05192573_10777"/>
<dbReference type="Pfam" id="PF16344">
    <property type="entry name" value="FecR_C"/>
    <property type="match status" value="1"/>
</dbReference>
<evidence type="ECO:0000313" key="5">
    <source>
        <dbReference type="Proteomes" id="UP000199705"/>
    </source>
</evidence>
<dbReference type="PANTHER" id="PTHR30273">
    <property type="entry name" value="PERIPLASMIC SIGNAL SENSOR AND SIGMA FACTOR ACTIVATOR FECR-RELATED"/>
    <property type="match status" value="1"/>
</dbReference>
<sequence length="381" mass="42677">MLYQEFKELYERCTSGNCTPEEQELFEAYRDNFDLSDMPWIADFGDRAEIEKRLKTDLHKRLSKNQIKPLIRIRWWAAAAVIFALGGLLVVHKYFDGNTKPQEMASGGNIVKPGSNKATLTLAEGKQIVLNGLHKGHLFTLNDVAVNNDIDSSVTYQKTTAGISRSSPPYHVLSTPLGGKYQLTLADGTKVWLNAGSTIKFPINFTGRERVVELSGEAYFEVAHDSSRPFKVTAAGQLVQVLGTHFNINAYQDENAVKTTLLQGSVKVYGKNQTPGVPEVIIKPNEQAVFKNNRLSKITVDAEAFVAWKEGRILFKNADIHDVMRKISRWYNVEVEYQGQLGNDTYNGEIPRNAAFSEVLKILKLDDINVKQNGRKLIVSP</sequence>
<feature type="domain" description="FecR protein" evidence="2">
    <location>
        <begin position="172"/>
        <end position="267"/>
    </location>
</feature>
<feature type="transmembrane region" description="Helical" evidence="1">
    <location>
        <begin position="73"/>
        <end position="95"/>
    </location>
</feature>
<proteinExistence type="predicted"/>
<dbReference type="InterPro" id="IPR006860">
    <property type="entry name" value="FecR"/>
</dbReference>
<evidence type="ECO:0000259" key="3">
    <source>
        <dbReference type="Pfam" id="PF16344"/>
    </source>
</evidence>
<dbReference type="FunFam" id="2.60.120.1440:FF:000001">
    <property type="entry name" value="Putative anti-sigma factor"/>
    <property type="match status" value="1"/>
</dbReference>